<evidence type="ECO:0000313" key="2">
    <source>
        <dbReference type="EMBL" id="MYV05661.1"/>
    </source>
</evidence>
<dbReference type="EMBL" id="WEZT01000014">
    <property type="protein sequence ID" value="MYV05661.1"/>
    <property type="molecule type" value="Genomic_DNA"/>
</dbReference>
<reference evidence="2 3" key="1">
    <citation type="journal article" date="2019" name="Appl. Environ. Microbiol.">
        <title>Genetic determinants of hydroxycinnamic acid metabolism in heterofermentative lactobacilli.</title>
        <authorList>
            <person name="Gaur G."/>
            <person name="Oh J.H."/>
            <person name="Filannino P."/>
            <person name="Gobbetti M."/>
            <person name="van Pijkeren J.P."/>
            <person name="Ganzle M.G."/>
        </authorList>
    </citation>
    <scope>NUCLEOTIDE SEQUENCE [LARGE SCALE GENOMIC DNA]</scope>
    <source>
        <strain evidence="2 3">FUA3583</strain>
    </source>
</reference>
<proteinExistence type="predicted"/>
<keyword evidence="1" id="KW-0472">Membrane</keyword>
<evidence type="ECO:0000256" key="1">
    <source>
        <dbReference type="SAM" id="Phobius"/>
    </source>
</evidence>
<dbReference type="AlphaFoldDB" id="A0A7C9ITM3"/>
<dbReference type="RefSeq" id="WP_161001843.1">
    <property type="nucleotide sequence ID" value="NZ_CP185253.1"/>
</dbReference>
<keyword evidence="1" id="KW-0812">Transmembrane</keyword>
<evidence type="ECO:0000313" key="3">
    <source>
        <dbReference type="Proteomes" id="UP000480570"/>
    </source>
</evidence>
<name>A0A7C9ITM3_9LACO</name>
<feature type="transmembrane region" description="Helical" evidence="1">
    <location>
        <begin position="61"/>
        <end position="80"/>
    </location>
</feature>
<sequence length="145" mass="16824">MSDSQTETEMNQFRQDRREHLTMIQTTISRMSSNSFLTRGWAVTIFTGLYTLYATSGNDPLLVVIAGVVCIFWLMDSYYLGLERAYRDLFDTVRQSKAASIDFDMRADMQNRWLKAIRSRIFLISYLPVLGITIAILIVRHLRIV</sequence>
<keyword evidence="1" id="KW-1133">Transmembrane helix</keyword>
<dbReference type="Proteomes" id="UP000480570">
    <property type="component" value="Unassembled WGS sequence"/>
</dbReference>
<comment type="caution">
    <text evidence="2">The sequence shown here is derived from an EMBL/GenBank/DDBJ whole genome shotgun (WGS) entry which is preliminary data.</text>
</comment>
<gene>
    <name evidence="2" type="ORF">GB992_07360</name>
</gene>
<feature type="transmembrane region" description="Helical" evidence="1">
    <location>
        <begin position="121"/>
        <end position="142"/>
    </location>
</feature>
<accession>A0A7C9ITM3</accession>
<evidence type="ECO:0008006" key="4">
    <source>
        <dbReference type="Google" id="ProtNLM"/>
    </source>
</evidence>
<protein>
    <recommendedName>
        <fullName evidence="4">DUF2270 domain-containing protein</fullName>
    </recommendedName>
</protein>
<feature type="transmembrane region" description="Helical" evidence="1">
    <location>
        <begin position="36"/>
        <end position="55"/>
    </location>
</feature>
<organism evidence="2 3">
    <name type="scientific">Furfurilactobacillus rossiae</name>
    <dbReference type="NCBI Taxonomy" id="231049"/>
    <lineage>
        <taxon>Bacteria</taxon>
        <taxon>Bacillati</taxon>
        <taxon>Bacillota</taxon>
        <taxon>Bacilli</taxon>
        <taxon>Lactobacillales</taxon>
        <taxon>Lactobacillaceae</taxon>
        <taxon>Furfurilactobacillus</taxon>
    </lineage>
</organism>